<dbReference type="InterPro" id="IPR016032">
    <property type="entry name" value="Sig_transdc_resp-reg_C-effctor"/>
</dbReference>
<dbReference type="SMART" id="SM00421">
    <property type="entry name" value="HTH_LUXR"/>
    <property type="match status" value="1"/>
</dbReference>
<gene>
    <name evidence="2" type="ORF">LA5096_01824</name>
</gene>
<dbReference type="InterPro" id="IPR050228">
    <property type="entry name" value="Carboxylesterase_BioH"/>
</dbReference>
<name>A0A0M6ZFF0_9HYPH</name>
<dbReference type="InterPro" id="IPR000792">
    <property type="entry name" value="Tscrpt_reg_LuxR_C"/>
</dbReference>
<dbReference type="Gene3D" id="3.40.50.1820">
    <property type="entry name" value="alpha/beta hydrolase"/>
    <property type="match status" value="1"/>
</dbReference>
<proteinExistence type="predicted"/>
<dbReference type="InterPro" id="IPR000073">
    <property type="entry name" value="AB_hydrolase_1"/>
</dbReference>
<dbReference type="SUPFAM" id="SSF46894">
    <property type="entry name" value="C-terminal effector domain of the bipartite response regulators"/>
    <property type="match status" value="1"/>
</dbReference>
<sequence length="525" mass="58140">MPGNLHSEFQRVFSVLPDDLVQAASDEALRRLKSEQHEVNPTLKWADFTRSGRFLRGGSTTLSDYLTRFVSEPSSDLVLGEMASVVADGGAEAGRVLYQRDTNTFFWFLPVYDAPAHSGSTPFVRGFRINQETFDSVVMHFNSGRGLTASERRVAFQLLGGLSLREASELDDVGIETKRAHIKSASAKMQCNGQLDLVRILLGQMVHVLNLSNDVSQQAKVIEGFLADHIKQGASLLVQSRDDGEKIYVIEIGPETGIPVLVCHGMMFGMLISGVLEDLCTHGIRLVIPVRRGYLDARPVLGLRAKTHHVEASLKDLEFLMRNMPSGQRFLLGQSFGGALSLEFASRFPDLVDKLILVSTNLAHANPDKEGIASNLYNAYRRLIETESLARSVTLEFSAHYPDENRSRWILHRMFSASASDLDVLEGKGNASPVYGWFSELYQTSVSGIAEDYSFALQRLRLPGQTKAKLLILHGSEDPLTDLEDVREVVSDRPDALVLPVEGAGHFLSASHSDSLWKHVRQHVQ</sequence>
<dbReference type="GO" id="GO:0003677">
    <property type="term" value="F:DNA binding"/>
    <property type="evidence" value="ECO:0007669"/>
    <property type="project" value="InterPro"/>
</dbReference>
<dbReference type="STRING" id="311410.LA5095_04845"/>
<protein>
    <submittedName>
        <fullName evidence="2">3-oxoadipate enol-lactonase</fullName>
    </submittedName>
</protein>
<feature type="domain" description="HTH luxR-type" evidence="1">
    <location>
        <begin position="144"/>
        <end position="201"/>
    </location>
</feature>
<dbReference type="PANTHER" id="PTHR43194">
    <property type="entry name" value="HYDROLASE ALPHA/BETA FOLD FAMILY"/>
    <property type="match status" value="1"/>
</dbReference>
<dbReference type="AlphaFoldDB" id="A0A0M6ZFF0"/>
<dbReference type="InterPro" id="IPR029058">
    <property type="entry name" value="AB_hydrolase_fold"/>
</dbReference>
<evidence type="ECO:0000313" key="3">
    <source>
        <dbReference type="Proteomes" id="UP000049983"/>
    </source>
</evidence>
<organism evidence="2 3">
    <name type="scientific">Roseibium album</name>
    <dbReference type="NCBI Taxonomy" id="311410"/>
    <lineage>
        <taxon>Bacteria</taxon>
        <taxon>Pseudomonadati</taxon>
        <taxon>Pseudomonadota</taxon>
        <taxon>Alphaproteobacteria</taxon>
        <taxon>Hyphomicrobiales</taxon>
        <taxon>Stappiaceae</taxon>
        <taxon>Roseibium</taxon>
    </lineage>
</organism>
<dbReference type="SUPFAM" id="SSF53474">
    <property type="entry name" value="alpha/beta-Hydrolases"/>
    <property type="match status" value="1"/>
</dbReference>
<dbReference type="Pfam" id="PF00561">
    <property type="entry name" value="Abhydrolase_1"/>
    <property type="match status" value="1"/>
</dbReference>
<dbReference type="EMBL" id="CXWC01000003">
    <property type="protein sequence ID" value="CTQ68477.1"/>
    <property type="molecule type" value="Genomic_DNA"/>
</dbReference>
<dbReference type="GO" id="GO:0006355">
    <property type="term" value="P:regulation of DNA-templated transcription"/>
    <property type="evidence" value="ECO:0007669"/>
    <property type="project" value="InterPro"/>
</dbReference>
<evidence type="ECO:0000259" key="1">
    <source>
        <dbReference type="SMART" id="SM00421"/>
    </source>
</evidence>
<dbReference type="PRINTS" id="PR00111">
    <property type="entry name" value="ABHYDROLASE"/>
</dbReference>
<dbReference type="PANTHER" id="PTHR43194:SF2">
    <property type="entry name" value="PEROXISOMAL MEMBRANE PROTEIN LPX1"/>
    <property type="match status" value="1"/>
</dbReference>
<keyword evidence="3" id="KW-1185">Reference proteome</keyword>
<evidence type="ECO:0000313" key="2">
    <source>
        <dbReference type="EMBL" id="CTQ68477.1"/>
    </source>
</evidence>
<accession>A0A0M6ZFF0</accession>
<dbReference type="Proteomes" id="UP000049983">
    <property type="component" value="Unassembled WGS sequence"/>
</dbReference>
<reference evidence="3" key="1">
    <citation type="submission" date="2015-07" db="EMBL/GenBank/DDBJ databases">
        <authorList>
            <person name="Rodrigo-Torres Lidia"/>
            <person name="Arahal R.David."/>
        </authorList>
    </citation>
    <scope>NUCLEOTIDE SEQUENCE [LARGE SCALE GENOMIC DNA]</scope>
    <source>
        <strain evidence="3">CECT 5096</strain>
    </source>
</reference>